<dbReference type="PANTHER" id="PTHR30466">
    <property type="entry name" value="FLAVIN REDUCTASE"/>
    <property type="match status" value="1"/>
</dbReference>
<reference evidence="4 5" key="1">
    <citation type="journal article" date="2015" name="Genome Biol. Evol.">
        <title>Characterization of Three Mycobacterium spp. with Potential Use in Bioremediation by Genome Sequencing and Comparative Genomics.</title>
        <authorList>
            <person name="Das S."/>
            <person name="Pettersson B.M."/>
            <person name="Behra P.R."/>
            <person name="Ramesh M."/>
            <person name="Dasgupta S."/>
            <person name="Bhattacharya A."/>
            <person name="Kirsebom L.A."/>
        </authorList>
    </citation>
    <scope>NUCLEOTIDE SEQUENCE [LARGE SCALE GENOMIC DNA]</scope>
    <source>
        <strain evidence="4 5">DSM 43826</strain>
    </source>
</reference>
<dbReference type="GO" id="GO:0010181">
    <property type="term" value="F:FMN binding"/>
    <property type="evidence" value="ECO:0007669"/>
    <property type="project" value="InterPro"/>
</dbReference>
<comment type="caution">
    <text evidence="4">The sequence shown here is derived from an EMBL/GenBank/DDBJ whole genome shotgun (WGS) entry which is preliminary data.</text>
</comment>
<dbReference type="GO" id="GO:0042602">
    <property type="term" value="F:riboflavin reductase (NADPH) activity"/>
    <property type="evidence" value="ECO:0007669"/>
    <property type="project" value="TreeGrafter"/>
</dbReference>
<evidence type="ECO:0000256" key="1">
    <source>
        <dbReference type="ARBA" id="ARBA00008898"/>
    </source>
</evidence>
<dbReference type="Gene3D" id="2.30.110.10">
    <property type="entry name" value="Electron Transport, Fmn-binding Protein, Chain A"/>
    <property type="match status" value="1"/>
</dbReference>
<evidence type="ECO:0000256" key="2">
    <source>
        <dbReference type="ARBA" id="ARBA00023002"/>
    </source>
</evidence>
<dbReference type="PANTHER" id="PTHR30466:SF1">
    <property type="entry name" value="FMN REDUCTASE (NADH) RUTF"/>
    <property type="match status" value="1"/>
</dbReference>
<evidence type="ECO:0000313" key="5">
    <source>
        <dbReference type="Proteomes" id="UP000036513"/>
    </source>
</evidence>
<dbReference type="InterPro" id="IPR002563">
    <property type="entry name" value="Flavin_Rdtase-like_dom"/>
</dbReference>
<proteinExistence type="inferred from homology"/>
<dbReference type="SMR" id="A0A0J6Y114"/>
<protein>
    <submittedName>
        <fullName evidence="4">FMN reductase (NADH) NtaB</fullName>
        <ecNumber evidence="4">1.5.1.42</ecNumber>
    </submittedName>
</protein>
<dbReference type="Proteomes" id="UP000036513">
    <property type="component" value="Unassembled WGS sequence"/>
</dbReference>
<dbReference type="InterPro" id="IPR012349">
    <property type="entry name" value="Split_barrel_FMN-bd"/>
</dbReference>
<dbReference type="RefSeq" id="WP_082169219.1">
    <property type="nucleotide sequence ID" value="NZ_JYNL01000071.1"/>
</dbReference>
<sequence>MPMTLSRTAREPDLATFRAAFSQLPSGVSIVSVPYGDTVVGITVSSLSSLSADPPLLMFNVDRRARSHDLLVEAGCFGVNVLAEDQSSISDHCARRGSSKDIAHLCMDASTTSSPALADVAVHFDCTLEAVHPGGDHSIFVGRIHRIVLRDDIDPLVYCGGRYRRTERFPSSDAQPAVGQWANIGDFHDWTFW</sequence>
<feature type="domain" description="Flavin reductase like" evidence="3">
    <location>
        <begin position="21"/>
        <end position="165"/>
    </location>
</feature>
<dbReference type="AlphaFoldDB" id="A0A0J6Y114"/>
<organism evidence="4 5">
    <name type="scientific">Mycolicibacterium chlorophenolicum</name>
    <dbReference type="NCBI Taxonomy" id="37916"/>
    <lineage>
        <taxon>Bacteria</taxon>
        <taxon>Bacillati</taxon>
        <taxon>Actinomycetota</taxon>
        <taxon>Actinomycetes</taxon>
        <taxon>Mycobacteriales</taxon>
        <taxon>Mycobacteriaceae</taxon>
        <taxon>Mycolicibacterium</taxon>
    </lineage>
</organism>
<dbReference type="PATRIC" id="fig|37916.4.peg.7336"/>
<dbReference type="EMBL" id="JYNL01000071">
    <property type="protein sequence ID" value="KMO66966.1"/>
    <property type="molecule type" value="Genomic_DNA"/>
</dbReference>
<dbReference type="Pfam" id="PF01613">
    <property type="entry name" value="Flavin_Reduct"/>
    <property type="match status" value="1"/>
</dbReference>
<evidence type="ECO:0000313" key="4">
    <source>
        <dbReference type="EMBL" id="KMO66966.1"/>
    </source>
</evidence>
<dbReference type="STRING" id="37916.MCHLDSM_07310"/>
<evidence type="ECO:0000259" key="3">
    <source>
        <dbReference type="SMART" id="SM00903"/>
    </source>
</evidence>
<keyword evidence="5" id="KW-1185">Reference proteome</keyword>
<accession>A0A0J6Y114</accession>
<gene>
    <name evidence="4" type="primary">ntaB</name>
    <name evidence="4" type="ORF">MCHLDSM_07310</name>
</gene>
<dbReference type="SUPFAM" id="SSF50475">
    <property type="entry name" value="FMN-binding split barrel"/>
    <property type="match status" value="1"/>
</dbReference>
<dbReference type="InterPro" id="IPR050268">
    <property type="entry name" value="NADH-dep_flavin_reductase"/>
</dbReference>
<name>A0A0J6Y114_9MYCO</name>
<comment type="similarity">
    <text evidence="1">Belongs to the non-flavoprotein flavin reductase family.</text>
</comment>
<dbReference type="EC" id="1.5.1.42" evidence="4"/>
<keyword evidence="2 4" id="KW-0560">Oxidoreductase</keyword>
<dbReference type="GO" id="GO:0052874">
    <property type="term" value="F:FMN reductase (NADH) activity"/>
    <property type="evidence" value="ECO:0007669"/>
    <property type="project" value="UniProtKB-EC"/>
</dbReference>
<dbReference type="SMART" id="SM00903">
    <property type="entry name" value="Flavin_Reduct"/>
    <property type="match status" value="1"/>
</dbReference>